<dbReference type="EMBL" id="ML735393">
    <property type="protein sequence ID" value="KAE8384192.1"/>
    <property type="molecule type" value="Genomic_DNA"/>
</dbReference>
<dbReference type="AlphaFoldDB" id="A0A5N7BQV0"/>
<name>A0A5N7BQV0_PETAA</name>
<evidence type="ECO:0000313" key="2">
    <source>
        <dbReference type="EMBL" id="KAE8384192.1"/>
    </source>
</evidence>
<feature type="region of interest" description="Disordered" evidence="1">
    <location>
        <begin position="235"/>
        <end position="262"/>
    </location>
</feature>
<organism evidence="2">
    <name type="scientific">Petromyces alliaceus</name>
    <name type="common">Aspergillus alliaceus</name>
    <dbReference type="NCBI Taxonomy" id="209559"/>
    <lineage>
        <taxon>Eukaryota</taxon>
        <taxon>Fungi</taxon>
        <taxon>Dikarya</taxon>
        <taxon>Ascomycota</taxon>
        <taxon>Pezizomycotina</taxon>
        <taxon>Eurotiomycetes</taxon>
        <taxon>Eurotiomycetidae</taxon>
        <taxon>Eurotiales</taxon>
        <taxon>Aspergillaceae</taxon>
        <taxon>Aspergillus</taxon>
        <taxon>Aspergillus subgen. Circumdati</taxon>
    </lineage>
</organism>
<proteinExistence type="predicted"/>
<accession>A0A5N7BQV0</accession>
<feature type="compositionally biased region" description="Polar residues" evidence="1">
    <location>
        <begin position="242"/>
        <end position="254"/>
    </location>
</feature>
<dbReference type="Proteomes" id="UP000326877">
    <property type="component" value="Unassembled WGS sequence"/>
</dbReference>
<evidence type="ECO:0000256" key="1">
    <source>
        <dbReference type="SAM" id="MobiDB-lite"/>
    </source>
</evidence>
<feature type="region of interest" description="Disordered" evidence="1">
    <location>
        <begin position="12"/>
        <end position="49"/>
    </location>
</feature>
<reference evidence="2" key="1">
    <citation type="submission" date="2019-04" db="EMBL/GenBank/DDBJ databases">
        <title>Friends and foes A comparative genomics studyof 23 Aspergillus species from section Flavi.</title>
        <authorList>
            <consortium name="DOE Joint Genome Institute"/>
            <person name="Kjaerbolling I."/>
            <person name="Vesth T."/>
            <person name="Frisvad J.C."/>
            <person name="Nybo J.L."/>
            <person name="Theobald S."/>
            <person name="Kildgaard S."/>
            <person name="Isbrandt T."/>
            <person name="Kuo A."/>
            <person name="Sato A."/>
            <person name="Lyhne E.K."/>
            <person name="Kogle M.E."/>
            <person name="Wiebenga A."/>
            <person name="Kun R.S."/>
            <person name="Lubbers R.J."/>
            <person name="Makela M.R."/>
            <person name="Barry K."/>
            <person name="Chovatia M."/>
            <person name="Clum A."/>
            <person name="Daum C."/>
            <person name="Haridas S."/>
            <person name="He G."/>
            <person name="LaButti K."/>
            <person name="Lipzen A."/>
            <person name="Mondo S."/>
            <person name="Riley R."/>
            <person name="Salamov A."/>
            <person name="Simmons B.A."/>
            <person name="Magnuson J.K."/>
            <person name="Henrissat B."/>
            <person name="Mortensen U.H."/>
            <person name="Larsen T.O."/>
            <person name="Devries R.P."/>
            <person name="Grigoriev I.V."/>
            <person name="Machida M."/>
            <person name="Baker S.E."/>
            <person name="Andersen M.R."/>
        </authorList>
    </citation>
    <scope>NUCLEOTIDE SEQUENCE [LARGE SCALE GENOMIC DNA]</scope>
    <source>
        <strain evidence="2">IBT 14317</strain>
    </source>
</reference>
<dbReference type="OrthoDB" id="4501177at2759"/>
<gene>
    <name evidence="2" type="ORF">BDV23DRAFT_189464</name>
</gene>
<protein>
    <submittedName>
        <fullName evidence="2">Uncharacterized protein</fullName>
    </submittedName>
</protein>
<sequence length="302" mass="33776">MDGRYLQVLAEASTPTPSWPQSHPGLQRFWPGAPCGNGESDPSEPVGNTQQTSVDILDLVIASFDRVLNRALDTLASIHPPICRLFRSSSHTRLSAMELDRQQPITLQRYRRVWRRYLAWIVRGAPLTDQEQWDILGLRLDQYEREHVTRIWDTLQAYLAHPAETLAAGRFRQRMEETASRRQAVKRAYNRNHLGELAAMPSPGPTPQASVSAVAVRKHPRRENATPIPIPPLKQRRVASRAQVSTRTESSGARSHSPYVDGGVATRGNATCPSPRYEQLVAVCILITPPSSSPNIHVTPIR</sequence>